<gene>
    <name evidence="2" type="ORF">FN846DRAFT_450565</name>
</gene>
<organism evidence="2 3">
    <name type="scientific">Sphaerosporella brunnea</name>
    <dbReference type="NCBI Taxonomy" id="1250544"/>
    <lineage>
        <taxon>Eukaryota</taxon>
        <taxon>Fungi</taxon>
        <taxon>Dikarya</taxon>
        <taxon>Ascomycota</taxon>
        <taxon>Pezizomycotina</taxon>
        <taxon>Pezizomycetes</taxon>
        <taxon>Pezizales</taxon>
        <taxon>Pyronemataceae</taxon>
        <taxon>Sphaerosporella</taxon>
    </lineage>
</organism>
<evidence type="ECO:0000313" key="2">
    <source>
        <dbReference type="EMBL" id="KAA8911320.1"/>
    </source>
</evidence>
<proteinExistence type="predicted"/>
<protein>
    <submittedName>
        <fullName evidence="2">Uncharacterized protein</fullName>
    </submittedName>
</protein>
<feature type="compositionally biased region" description="Polar residues" evidence="1">
    <location>
        <begin position="57"/>
        <end position="67"/>
    </location>
</feature>
<feature type="compositionally biased region" description="Low complexity" evidence="1">
    <location>
        <begin position="82"/>
        <end position="92"/>
    </location>
</feature>
<dbReference type="Proteomes" id="UP000326924">
    <property type="component" value="Unassembled WGS sequence"/>
</dbReference>
<reference evidence="2 3" key="1">
    <citation type="submission" date="2019-09" db="EMBL/GenBank/DDBJ databases">
        <title>Draft genome of the ectomycorrhizal ascomycete Sphaerosporella brunnea.</title>
        <authorList>
            <consortium name="DOE Joint Genome Institute"/>
            <person name="Benucci G.M."/>
            <person name="Marozzi G."/>
            <person name="Antonielli L."/>
            <person name="Sanchez S."/>
            <person name="Marco P."/>
            <person name="Wang X."/>
            <person name="Falini L.B."/>
            <person name="Barry K."/>
            <person name="Haridas S."/>
            <person name="Lipzen A."/>
            <person name="Labutti K."/>
            <person name="Grigoriev I.V."/>
            <person name="Murat C."/>
            <person name="Martin F."/>
            <person name="Albertini E."/>
            <person name="Donnini D."/>
            <person name="Bonito G."/>
        </authorList>
    </citation>
    <scope>NUCLEOTIDE SEQUENCE [LARGE SCALE GENOMIC DNA]</scope>
    <source>
        <strain evidence="2 3">Sb_GMNB300</strain>
    </source>
</reference>
<evidence type="ECO:0000313" key="3">
    <source>
        <dbReference type="Proteomes" id="UP000326924"/>
    </source>
</evidence>
<dbReference type="EMBL" id="VXIS01000037">
    <property type="protein sequence ID" value="KAA8911320.1"/>
    <property type="molecule type" value="Genomic_DNA"/>
</dbReference>
<accession>A0A5J5F4Q7</accession>
<evidence type="ECO:0000256" key="1">
    <source>
        <dbReference type="SAM" id="MobiDB-lite"/>
    </source>
</evidence>
<name>A0A5J5F4Q7_9PEZI</name>
<dbReference type="AlphaFoldDB" id="A0A5J5F4Q7"/>
<feature type="compositionally biased region" description="Basic and acidic residues" evidence="1">
    <location>
        <begin position="122"/>
        <end position="141"/>
    </location>
</feature>
<sequence>MPRDIHMGGTDTRDRDRGGNGNGTGSSSNSDRKPTSKMEPPSHDGSSRDRAFASPAKQPTTASSSPHFPNPRNLPTIDTSASRRGSGSNNGRRSVEASPRDVSMQDAAPRYAPPPPPPQRRNTRDDDDRHRAGHNRRDSNERAYGGSSAGARTPASEAGNTLAPSPVINSLNGVHPPLANSLSGTPPEVIFGGLDMSNTSARLVLLLFCCLPSQPGFVLMLGR</sequence>
<keyword evidence="3" id="KW-1185">Reference proteome</keyword>
<dbReference type="InParanoid" id="A0A5J5F4Q7"/>
<comment type="caution">
    <text evidence="2">The sequence shown here is derived from an EMBL/GenBank/DDBJ whole genome shotgun (WGS) entry which is preliminary data.</text>
</comment>
<feature type="compositionally biased region" description="Basic and acidic residues" evidence="1">
    <location>
        <begin position="30"/>
        <end position="51"/>
    </location>
</feature>
<feature type="region of interest" description="Disordered" evidence="1">
    <location>
        <begin position="1"/>
        <end position="163"/>
    </location>
</feature>
<feature type="compositionally biased region" description="Basic and acidic residues" evidence="1">
    <location>
        <begin position="1"/>
        <end position="18"/>
    </location>
</feature>